<evidence type="ECO:0000259" key="3">
    <source>
        <dbReference type="Pfam" id="PF22691"/>
    </source>
</evidence>
<evidence type="ECO:0000313" key="4">
    <source>
        <dbReference type="EMBL" id="AKA72842.1"/>
    </source>
</evidence>
<dbReference type="EMBL" id="CP011057">
    <property type="protein sequence ID" value="AKA78234.1"/>
    <property type="molecule type" value="Genomic_DNA"/>
</dbReference>
<evidence type="ECO:0000313" key="9">
    <source>
        <dbReference type="EMBL" id="AZF72592.1"/>
    </source>
</evidence>
<evidence type="ECO:0000313" key="21">
    <source>
        <dbReference type="Proteomes" id="UP000269431"/>
    </source>
</evidence>
<dbReference type="EMBL" id="CP033236">
    <property type="protein sequence ID" value="AZF69972.1"/>
    <property type="molecule type" value="Genomic_DNA"/>
</dbReference>
<evidence type="ECO:0000313" key="5">
    <source>
        <dbReference type="EMBL" id="AKA75541.1"/>
    </source>
</evidence>
<evidence type="ECO:0000313" key="20">
    <source>
        <dbReference type="Proteomes" id="UP000267993"/>
    </source>
</evidence>
<dbReference type="SUPFAM" id="SSF53901">
    <property type="entry name" value="Thiolase-like"/>
    <property type="match status" value="2"/>
</dbReference>
<dbReference type="EMBL" id="CP033240">
    <property type="protein sequence ID" value="AZF80429.1"/>
    <property type="molecule type" value="Genomic_DNA"/>
</dbReference>
<dbReference type="OrthoDB" id="167534at2157"/>
<proteinExistence type="predicted"/>
<dbReference type="Proteomes" id="UP000267993">
    <property type="component" value="Chromosome"/>
</dbReference>
<feature type="domain" description="Thiolase N-terminal" evidence="2">
    <location>
        <begin position="6"/>
        <end position="224"/>
    </location>
</feature>
<reference evidence="16 17" key="1">
    <citation type="journal article" date="2015" name="Genome Announc.">
        <title>Complete Genome Sequence of Sulfolobus solfataricus Strain 98/2 and Evolved Derivatives.</title>
        <authorList>
            <person name="McCarthy S."/>
            <person name="Gradnigo J."/>
            <person name="Johnson T."/>
            <person name="Payne S."/>
            <person name="Lipzen A."/>
            <person name="Martin J."/>
            <person name="Schackwitz W."/>
            <person name="Moriyama E."/>
            <person name="Blum P."/>
        </authorList>
    </citation>
    <scope>NUCLEOTIDE SEQUENCE [LARGE SCALE GENOMIC DNA]</scope>
    <source>
        <strain evidence="16">98/2 SULC</strain>
        <strain evidence="4">SARC-B</strain>
        <strain evidence="5">SARC-C</strain>
        <strain evidence="6 18">SULA</strain>
        <strain evidence="17">SULB</strain>
    </source>
</reference>
<evidence type="ECO:0000313" key="26">
    <source>
        <dbReference type="Proteomes" id="UP000282269"/>
    </source>
</evidence>
<dbReference type="InterPro" id="IPR002155">
    <property type="entry name" value="Thiolase"/>
</dbReference>
<dbReference type="EMBL" id="CP011055">
    <property type="protein sequence ID" value="AKA72842.1"/>
    <property type="molecule type" value="Genomic_DNA"/>
</dbReference>
<reference evidence="19" key="2">
    <citation type="submission" date="2016-04" db="EMBL/GenBank/DDBJ databases">
        <authorList>
            <person name="Shah S.A."/>
            <person name="Garrett R.A."/>
        </authorList>
    </citation>
    <scope>NUCLEOTIDE SEQUENCE [LARGE SCALE GENOMIC DNA]</scope>
    <source>
        <strain evidence="19">ATCC 35091 / DSM 1616 / JCM 8930 / NBRC 15331 / P1</strain>
    </source>
</reference>
<dbReference type="Pfam" id="PF22691">
    <property type="entry name" value="Thiolase_C_1"/>
    <property type="match status" value="1"/>
</dbReference>
<evidence type="ECO:0000313" key="16">
    <source>
        <dbReference type="Proteomes" id="UP000033057"/>
    </source>
</evidence>
<evidence type="ECO:0000313" key="15">
    <source>
        <dbReference type="EMBL" id="SAI86306.1"/>
    </source>
</evidence>
<dbReference type="EMBL" id="CP050869">
    <property type="protein sequence ID" value="QPG49838.1"/>
    <property type="molecule type" value="Genomic_DNA"/>
</dbReference>
<evidence type="ECO:0000313" key="6">
    <source>
        <dbReference type="EMBL" id="AKA78234.1"/>
    </source>
</evidence>
<dbReference type="Proteomes" id="UP000033057">
    <property type="component" value="Chromosome"/>
</dbReference>
<dbReference type="PANTHER" id="PTHR42870:SF6">
    <property type="entry name" value="ACETYL-COA C-ACYLTRANSFERASE"/>
    <property type="match status" value="1"/>
</dbReference>
<evidence type="ECO:0000313" key="7">
    <source>
        <dbReference type="EMBL" id="AZF67352.1"/>
    </source>
</evidence>
<evidence type="ECO:0000259" key="2">
    <source>
        <dbReference type="Pfam" id="PF00108"/>
    </source>
</evidence>
<keyword evidence="15" id="KW-0808">Transferase</keyword>
<dbReference type="Proteomes" id="UP000033106">
    <property type="component" value="Chromosome"/>
</dbReference>
<dbReference type="NCBIfam" id="NF009228">
    <property type="entry name" value="PRK12578.1"/>
    <property type="match status" value="1"/>
</dbReference>
<dbReference type="PATRIC" id="fig|2287.6.peg.444"/>
<dbReference type="InterPro" id="IPR055140">
    <property type="entry name" value="Thiolase_C_2"/>
</dbReference>
<dbReference type="OMA" id="DGGCIAN"/>
<evidence type="ECO:0000313" key="8">
    <source>
        <dbReference type="EMBL" id="AZF69972.1"/>
    </source>
</evidence>
<dbReference type="Proteomes" id="UP000278715">
    <property type="component" value="Chromosome"/>
</dbReference>
<evidence type="ECO:0000313" key="25">
    <source>
        <dbReference type="Proteomes" id="UP000278715"/>
    </source>
</evidence>
<dbReference type="InterPro" id="IPR016039">
    <property type="entry name" value="Thiolase-like"/>
</dbReference>
<dbReference type="Proteomes" id="UP000275843">
    <property type="component" value="Chromosome"/>
</dbReference>
<dbReference type="Proteomes" id="UP000282269">
    <property type="component" value="Chromosome"/>
</dbReference>
<dbReference type="EMBL" id="CP033238">
    <property type="protein sequence ID" value="AZF75213.1"/>
    <property type="molecule type" value="Genomic_DNA"/>
</dbReference>
<evidence type="ECO:0000313" key="17">
    <source>
        <dbReference type="Proteomes" id="UP000033085"/>
    </source>
</evidence>
<dbReference type="InterPro" id="IPR020616">
    <property type="entry name" value="Thiolase_N"/>
</dbReference>
<dbReference type="PANTHER" id="PTHR42870">
    <property type="entry name" value="ACETYL-COA C-ACETYLTRANSFERASE"/>
    <property type="match status" value="1"/>
</dbReference>
<dbReference type="KEGG" id="ssol:SULB_0431"/>
<accession>A0A0E3GUG7</accession>
<dbReference type="PIRSF" id="PIRSF000429">
    <property type="entry name" value="Ac-CoA_Ac_transf"/>
    <property type="match status" value="1"/>
</dbReference>
<reference evidence="15" key="3">
    <citation type="submission" date="2016-04" db="EMBL/GenBank/DDBJ databases">
        <authorList>
            <person name="Evans L.H."/>
            <person name="Alamgir A."/>
            <person name="Owens N."/>
            <person name="Weber N.D."/>
            <person name="Virtaneva K."/>
            <person name="Barbian K."/>
            <person name="Babar A."/>
            <person name="Rosenke K."/>
        </authorList>
    </citation>
    <scope>NUCLEOTIDE SEQUENCE</scope>
    <source>
        <strain evidence="15">P1</strain>
    </source>
</reference>
<dbReference type="Gene3D" id="3.40.47.10">
    <property type="match status" value="1"/>
</dbReference>
<organism evidence="5 16">
    <name type="scientific">Saccharolobus solfataricus</name>
    <name type="common">Sulfolobus solfataricus</name>
    <dbReference type="NCBI Taxonomy" id="2287"/>
    <lineage>
        <taxon>Archaea</taxon>
        <taxon>Thermoproteota</taxon>
        <taxon>Thermoprotei</taxon>
        <taxon>Sulfolobales</taxon>
        <taxon>Sulfolobaceae</taxon>
        <taxon>Saccharolobus</taxon>
    </lineage>
</organism>
<keyword evidence="1" id="KW-0414">Isoprene biosynthesis</keyword>
<dbReference type="GeneID" id="1452664"/>
<dbReference type="GeneID" id="44128355"/>
<reference evidence="5" key="5">
    <citation type="submission" date="2018-10" db="EMBL/GenBank/DDBJ databases">
        <authorList>
            <person name="McCarthy S."/>
            <person name="Gradnigo J."/>
            <person name="Johnson T."/>
            <person name="Payne S."/>
            <person name="Lipzen A."/>
            <person name="Schackwitz W."/>
            <person name="Martin J."/>
            <person name="Moriyama E."/>
            <person name="Blum P."/>
        </authorList>
    </citation>
    <scope>NUCLEOTIDE SEQUENCE</scope>
    <source>
        <strain evidence="4">SARC-B</strain>
        <strain evidence="5">SARC-C</strain>
        <strain evidence="6">SULA</strain>
    </source>
</reference>
<dbReference type="RefSeq" id="WP_009989351.1">
    <property type="nucleotide sequence ID" value="NZ_CP011055.2"/>
</dbReference>
<dbReference type="KEGG" id="ssoa:SULA_0429"/>
<dbReference type="EMBL" id="CP033239">
    <property type="protein sequence ID" value="AZF77821.1"/>
    <property type="molecule type" value="Genomic_DNA"/>
</dbReference>
<feature type="domain" description="Thiolase C-terminal" evidence="3">
    <location>
        <begin position="242"/>
        <end position="387"/>
    </location>
</feature>
<protein>
    <submittedName>
        <fullName evidence="15">Acetyl-CoA acetyltransferase</fullName>
    </submittedName>
    <submittedName>
        <fullName evidence="5">Thiolase domain-containing protein</fullName>
    </submittedName>
</protein>
<evidence type="ECO:0000313" key="27">
    <source>
        <dbReference type="Proteomes" id="UP000594632"/>
    </source>
</evidence>
<dbReference type="Proteomes" id="UP000033085">
    <property type="component" value="Chromosome"/>
</dbReference>
<reference evidence="20 21" key="4">
    <citation type="journal article" date="2018" name="Proc. Natl. Acad. Sci. U.S.A.">
        <title>Nonmutational mechanism of inheritance in the Archaeon Sulfolobus solfataricus.</title>
        <authorList>
            <person name="Payne S."/>
            <person name="McCarthy S."/>
            <person name="Johnson T."/>
            <person name="North E."/>
            <person name="Blum P."/>
        </authorList>
    </citation>
    <scope>NUCLEOTIDE SEQUENCE [LARGE SCALE GENOMIC DNA]</scope>
    <source>
        <strain evidence="8 20">SARC-H</strain>
        <strain evidence="9 24">SARC-I</strain>
        <strain evidence="11 25">SARC-N</strain>
        <strain evidence="12 26">SARC-O</strain>
        <strain evidence="13 21">SUL120</strain>
        <strain evidence="7 22">SULG</strain>
        <strain evidence="10 23">SULM</strain>
    </source>
</reference>
<dbReference type="GO" id="GO:0016747">
    <property type="term" value="F:acyltransferase activity, transferring groups other than amino-acyl groups"/>
    <property type="evidence" value="ECO:0007669"/>
    <property type="project" value="InterPro"/>
</dbReference>
<dbReference type="GO" id="GO:0008299">
    <property type="term" value="P:isoprenoid biosynthetic process"/>
    <property type="evidence" value="ECO:0007669"/>
    <property type="project" value="UniProtKB-KW"/>
</dbReference>
<gene>
    <name evidence="14" type="ORF">HFC64_08465</name>
    <name evidence="15" type="ORF">SSOP1_2752</name>
    <name evidence="6" type="ORF">SULA_0429</name>
    <name evidence="4" type="ORF">SULB_0431</name>
    <name evidence="5" type="ORF">SULC_0429</name>
    <name evidence="7" type="ORF">SULG_02190</name>
    <name evidence="8" type="ORF">SULH_02190</name>
    <name evidence="9" type="ORF">SULI_02190</name>
    <name evidence="10" type="ORF">SULM_02190</name>
    <name evidence="11" type="ORF">SULN_02190</name>
    <name evidence="12" type="ORF">SULO_02200</name>
    <name evidence="13" type="ORF">SULZ_02200</name>
</gene>
<evidence type="ECO:0000313" key="11">
    <source>
        <dbReference type="EMBL" id="AZF77821.1"/>
    </source>
</evidence>
<sequence>MTRRVAVIGVGNSKFGRRDDVSIQELAWESIKEALNDSGVSQSDIGLVVIGSTAYRGIELYPAPIVAEYSGLTGKVPLRVEAMCATGLAAALSAYTAVASGLVDIAMAVGVDKMTEVDTSTSLAIGGRGGNYQWEYHFYGTTFPTYYALYATRHMAVFGTTEEQMALVSVKAHKYGSMNPKAHFQKPVTVEEVLKSRVISWPIKLLDSCPISDGSATAVFASEEKVKELKIDSPVWITGIGYANDYAYVARRGEWVGFKATQLAARQAYEMAKVTPNDIEVATVHDAFTIAEIMGYEDLGFTEKGKGGKFIEEGQSEKGGKVGVNLFGGLKAKGHPLGATGLSMIYEITKQLRDEADKLQQPLKKYIGLVHNVGGTGHFAYVMILRR</sequence>
<dbReference type="Pfam" id="PF00108">
    <property type="entry name" value="Thiolase_N"/>
    <property type="match status" value="1"/>
</dbReference>
<evidence type="ECO:0000313" key="23">
    <source>
        <dbReference type="Proteomes" id="UP000273443"/>
    </source>
</evidence>
<evidence type="ECO:0000313" key="13">
    <source>
        <dbReference type="EMBL" id="AZF83037.1"/>
    </source>
</evidence>
<dbReference type="CDD" id="cd00829">
    <property type="entry name" value="SCP-x_thiolase"/>
    <property type="match status" value="1"/>
</dbReference>
<evidence type="ECO:0000313" key="12">
    <source>
        <dbReference type="EMBL" id="AZF80429.1"/>
    </source>
</evidence>
<dbReference type="Proteomes" id="UP000273194">
    <property type="component" value="Chromosome"/>
</dbReference>
<dbReference type="Proteomes" id="UP000594632">
    <property type="component" value="Chromosome"/>
</dbReference>
<dbReference type="EMBL" id="CP011056">
    <property type="protein sequence ID" value="AKA75541.1"/>
    <property type="molecule type" value="Genomic_DNA"/>
</dbReference>
<dbReference type="Proteomes" id="UP000269431">
    <property type="component" value="Chromosome"/>
</dbReference>
<dbReference type="Proteomes" id="UP000273443">
    <property type="component" value="Chromosome"/>
</dbReference>
<dbReference type="KEGG" id="ssof:SULC_0429"/>
<evidence type="ECO:0000313" key="24">
    <source>
        <dbReference type="Proteomes" id="UP000275843"/>
    </source>
</evidence>
<dbReference type="NCBIfam" id="NF004720">
    <property type="entry name" value="PRK06064.1"/>
    <property type="match status" value="1"/>
</dbReference>
<dbReference type="EMBL" id="CP033235">
    <property type="protein sequence ID" value="AZF67352.1"/>
    <property type="molecule type" value="Genomic_DNA"/>
</dbReference>
<evidence type="ECO:0000256" key="1">
    <source>
        <dbReference type="ARBA" id="ARBA00023229"/>
    </source>
</evidence>
<dbReference type="AlphaFoldDB" id="A0A0E3GUG7"/>
<dbReference type="EMBL" id="CP033237">
    <property type="protein sequence ID" value="AZF72592.1"/>
    <property type="molecule type" value="Genomic_DNA"/>
</dbReference>
<evidence type="ECO:0000313" key="10">
    <source>
        <dbReference type="EMBL" id="AZF75213.1"/>
    </source>
</evidence>
<evidence type="ECO:0000313" key="22">
    <source>
        <dbReference type="Proteomes" id="UP000273194"/>
    </source>
</evidence>
<dbReference type="EMBL" id="CP033241">
    <property type="protein sequence ID" value="AZF83037.1"/>
    <property type="molecule type" value="Genomic_DNA"/>
</dbReference>
<reference evidence="14 27" key="6">
    <citation type="journal article" date="2020" name="Nat. Commun.">
        <title>The structures of two archaeal type IV pili illuminate evolutionary relationships.</title>
        <authorList>
            <person name="Wang F."/>
            <person name="Baquero D.P."/>
            <person name="Su Z."/>
            <person name="Beltran L.C."/>
            <person name="Prangishvili D."/>
            <person name="Krupovic M."/>
            <person name="Egelman E.H."/>
        </authorList>
    </citation>
    <scope>NUCLEOTIDE SEQUENCE [LARGE SCALE GENOMIC DNA]</scope>
    <source>
        <strain evidence="14 27">POZ149</strain>
    </source>
</reference>
<name>A0A0E3GUG7_SACSO</name>
<evidence type="ECO:0000313" key="18">
    <source>
        <dbReference type="Proteomes" id="UP000033106"/>
    </source>
</evidence>
<evidence type="ECO:0000313" key="14">
    <source>
        <dbReference type="EMBL" id="QPG49838.1"/>
    </source>
</evidence>
<evidence type="ECO:0000313" key="19">
    <source>
        <dbReference type="Proteomes" id="UP000076770"/>
    </source>
</evidence>
<dbReference type="Proteomes" id="UP000076770">
    <property type="component" value="Chromosome i"/>
</dbReference>
<dbReference type="EMBL" id="LT549890">
    <property type="protein sequence ID" value="SAI86306.1"/>
    <property type="molecule type" value="Genomic_DNA"/>
</dbReference>